<dbReference type="InterPro" id="IPR001471">
    <property type="entry name" value="AP2/ERF_dom"/>
</dbReference>
<comment type="subcellular location">
    <subcellularLocation>
        <location evidence="1">Nucleus</location>
    </subcellularLocation>
</comment>
<evidence type="ECO:0000256" key="3">
    <source>
        <dbReference type="ARBA" id="ARBA00022676"/>
    </source>
</evidence>
<name>I1QLF7_ORYGL</name>
<sequence>MSSSASAAAWWARSRVRILLPVIFLAPALYFLLSPPSSPPFFFTLPTSREVSPSASGSRVIWAQRRVAEWRPCGWWRAAMPAPSRRNGYIRIDCYGGLNQLRRDVRLCDGIAVARLLNATMVLPKFEVAAYWNESSGFADVFDVDYFIEQTRGYVEVVKDMPEEIASKEPFKVDCSKRKGHFDYVETVLPALLEHQYISLTPAMSQRRDSAIEAARGEDRKALTAIKGTRVDRLREASDTGHHRGRHKRARSSPPRHDDEPPPPPPLSPVVTGGAHGGAGGAEWHSTVLAEDVESAVIVVALTHVISSTAAEVTTAVPPVTVAPQRAATATMFGQQVMQQPPRGFPPLPSSSGSAATAPEQQPPRRRYRGVRQRPWGKWAAEIRDPVKAARVWLGTFDTAEDAARAYDAAAVRFKGSKAKVNFPDEVAGASIAAVQLPRHHQHHPPTSLPPLPPPLPVPAHLRPHFSLAGGQSTTPAPTAAAVAAPPREEFPDLSSYAHILQSGDLEYDFHAAVSAGLTTTAGRSSSSSSLSMSPPSEDLDYKPPFGPSN</sequence>
<keyword evidence="6" id="KW-0238">DNA-binding</keyword>
<keyword evidence="5" id="KW-0805">Transcription regulation</keyword>
<evidence type="ECO:0000256" key="2">
    <source>
        <dbReference type="ARBA" id="ARBA00007737"/>
    </source>
</evidence>
<reference evidence="16" key="2">
    <citation type="submission" date="2018-04" db="EMBL/GenBank/DDBJ databases">
        <title>OglaRS2 (Oryza glaberrima Reference Sequence Version 2).</title>
        <authorList>
            <person name="Zhang J."/>
            <person name="Kudrna D."/>
            <person name="Lee S."/>
            <person name="Talag J."/>
            <person name="Rajasekar S."/>
            <person name="Wing R.A."/>
        </authorList>
    </citation>
    <scope>NUCLEOTIDE SEQUENCE [LARGE SCALE GENOMIC DNA]</scope>
    <source>
        <strain evidence="16">cv. IRGC 96717</strain>
    </source>
</reference>
<keyword evidence="4" id="KW-0808">Transferase</keyword>
<evidence type="ECO:0000259" key="14">
    <source>
        <dbReference type="PROSITE" id="PS51032"/>
    </source>
</evidence>
<evidence type="ECO:0000256" key="5">
    <source>
        <dbReference type="ARBA" id="ARBA00023015"/>
    </source>
</evidence>
<feature type="transmembrane region" description="Helical" evidence="13">
    <location>
        <begin position="16"/>
        <end position="33"/>
    </location>
</feature>
<dbReference type="Pfam" id="PF00847">
    <property type="entry name" value="AP2"/>
    <property type="match status" value="1"/>
</dbReference>
<dbReference type="OMA" id="WAHGRIR"/>
<keyword evidence="7" id="KW-0804">Transcription</keyword>
<dbReference type="AlphaFoldDB" id="I1QLF7"/>
<dbReference type="GO" id="GO:0003677">
    <property type="term" value="F:DNA binding"/>
    <property type="evidence" value="ECO:0007669"/>
    <property type="project" value="UniProtKB-KW"/>
</dbReference>
<dbReference type="CDD" id="cd00018">
    <property type="entry name" value="AP2"/>
    <property type="match status" value="1"/>
</dbReference>
<reference evidence="15" key="1">
    <citation type="submission" date="2015-06" db="UniProtKB">
        <authorList>
            <consortium name="EnsemblPlants"/>
        </authorList>
    </citation>
    <scope>IDENTIFICATION</scope>
</reference>
<dbReference type="InterPro" id="IPR036955">
    <property type="entry name" value="AP2/ERF_dom_sf"/>
</dbReference>
<dbReference type="Gene3D" id="3.30.730.10">
    <property type="entry name" value="AP2/ERF domain"/>
    <property type="match status" value="1"/>
</dbReference>
<dbReference type="FunFam" id="3.30.730.10:FF:000001">
    <property type="entry name" value="Ethylene-responsive transcription factor 2"/>
    <property type="match status" value="1"/>
</dbReference>
<evidence type="ECO:0000256" key="9">
    <source>
        <dbReference type="ARBA" id="ARBA00023253"/>
    </source>
</evidence>
<evidence type="ECO:0000313" key="15">
    <source>
        <dbReference type="EnsemblPlants" id="ORGLA08G0225800.1"/>
    </source>
</evidence>
<dbReference type="Gramene" id="ORGLA08G0225800.1">
    <property type="protein sequence ID" value="ORGLA08G0225800.1"/>
    <property type="gene ID" value="ORGLA08G0225800"/>
</dbReference>
<dbReference type="HOGENOM" id="CLU_495577_0_0_1"/>
<keyword evidence="16" id="KW-1185">Reference proteome</keyword>
<evidence type="ECO:0000256" key="10">
    <source>
        <dbReference type="ARBA" id="ARBA00023277"/>
    </source>
</evidence>
<dbReference type="PROSITE" id="PS51032">
    <property type="entry name" value="AP2_ERF"/>
    <property type="match status" value="1"/>
</dbReference>
<dbReference type="SMART" id="SM00380">
    <property type="entry name" value="AP2"/>
    <property type="match status" value="1"/>
</dbReference>
<dbReference type="InterPro" id="IPR016177">
    <property type="entry name" value="DNA-bd_dom_sf"/>
</dbReference>
<proteinExistence type="inferred from homology"/>
<keyword evidence="9" id="KW-0294">Fucose metabolism</keyword>
<accession>I1QLF7</accession>
<feature type="region of interest" description="Disordered" evidence="12">
    <location>
        <begin position="223"/>
        <end position="282"/>
    </location>
</feature>
<dbReference type="InterPro" id="IPR019378">
    <property type="entry name" value="GDP-Fuc_O-FucTrfase"/>
</dbReference>
<feature type="compositionally biased region" description="Basic and acidic residues" evidence="12">
    <location>
        <begin position="229"/>
        <end position="242"/>
    </location>
</feature>
<dbReference type="EnsemblPlants" id="ORGLA08G0225800.1">
    <property type="protein sequence ID" value="ORGLA08G0225800.1"/>
    <property type="gene ID" value="ORGLA08G0225800"/>
</dbReference>
<feature type="region of interest" description="Disordered" evidence="12">
    <location>
        <begin position="520"/>
        <end position="550"/>
    </location>
</feature>
<dbReference type="STRING" id="4538.I1QLF7"/>
<organism evidence="15 16">
    <name type="scientific">Oryza glaberrima</name>
    <name type="common">African rice</name>
    <dbReference type="NCBI Taxonomy" id="4538"/>
    <lineage>
        <taxon>Eukaryota</taxon>
        <taxon>Viridiplantae</taxon>
        <taxon>Streptophyta</taxon>
        <taxon>Embryophyta</taxon>
        <taxon>Tracheophyta</taxon>
        <taxon>Spermatophyta</taxon>
        <taxon>Magnoliopsida</taxon>
        <taxon>Liliopsida</taxon>
        <taxon>Poales</taxon>
        <taxon>Poaceae</taxon>
        <taxon>BOP clade</taxon>
        <taxon>Oryzoideae</taxon>
        <taxon>Oryzeae</taxon>
        <taxon>Oryzinae</taxon>
        <taxon>Oryza</taxon>
    </lineage>
</organism>
<evidence type="ECO:0000256" key="8">
    <source>
        <dbReference type="ARBA" id="ARBA00023242"/>
    </source>
</evidence>
<dbReference type="PRINTS" id="PR00367">
    <property type="entry name" value="ETHRSPELEMNT"/>
</dbReference>
<dbReference type="GO" id="GO:0009873">
    <property type="term" value="P:ethylene-activated signaling pathway"/>
    <property type="evidence" value="ECO:0007669"/>
    <property type="project" value="InterPro"/>
</dbReference>
<feature type="compositionally biased region" description="Low complexity" evidence="12">
    <location>
        <begin position="525"/>
        <end position="537"/>
    </location>
</feature>
<protein>
    <recommendedName>
        <fullName evidence="11">O-fucosyltransferase family protein</fullName>
    </recommendedName>
</protein>
<keyword evidence="10" id="KW-0119">Carbohydrate metabolism</keyword>
<dbReference type="GO" id="GO:0006004">
    <property type="term" value="P:fucose metabolic process"/>
    <property type="evidence" value="ECO:0007669"/>
    <property type="project" value="UniProtKB-KW"/>
</dbReference>
<keyword evidence="13" id="KW-0472">Membrane</keyword>
<dbReference type="Proteomes" id="UP000007306">
    <property type="component" value="Unassembled WGS sequence"/>
</dbReference>
<dbReference type="eggNOG" id="ENOG502QPSR">
    <property type="taxonomic scope" value="Eukaryota"/>
</dbReference>
<feature type="domain" description="AP2/ERF" evidence="14">
    <location>
        <begin position="367"/>
        <end position="424"/>
    </location>
</feature>
<keyword evidence="3" id="KW-0328">Glycosyltransferase</keyword>
<feature type="region of interest" description="Disordered" evidence="12">
    <location>
        <begin position="338"/>
        <end position="373"/>
    </location>
</feature>
<evidence type="ECO:0000313" key="16">
    <source>
        <dbReference type="Proteomes" id="UP000007306"/>
    </source>
</evidence>
<keyword evidence="13" id="KW-0812">Transmembrane</keyword>
<dbReference type="PANTHER" id="PTHR31190">
    <property type="entry name" value="DNA-BINDING DOMAIN"/>
    <property type="match status" value="1"/>
</dbReference>
<dbReference type="Pfam" id="PF10250">
    <property type="entry name" value="O-FucT"/>
    <property type="match status" value="1"/>
</dbReference>
<dbReference type="SUPFAM" id="SSF54171">
    <property type="entry name" value="DNA-binding domain"/>
    <property type="match status" value="1"/>
</dbReference>
<evidence type="ECO:0000256" key="13">
    <source>
        <dbReference type="SAM" id="Phobius"/>
    </source>
</evidence>
<dbReference type="GO" id="GO:0005634">
    <property type="term" value="C:nucleus"/>
    <property type="evidence" value="ECO:0007669"/>
    <property type="project" value="UniProtKB-SubCell"/>
</dbReference>
<evidence type="ECO:0000256" key="12">
    <source>
        <dbReference type="SAM" id="MobiDB-lite"/>
    </source>
</evidence>
<evidence type="ECO:0000256" key="6">
    <source>
        <dbReference type="ARBA" id="ARBA00023125"/>
    </source>
</evidence>
<comment type="similarity">
    <text evidence="2">Belongs to the glycosyltransferase GT106 family.</text>
</comment>
<dbReference type="InterPro" id="IPR044808">
    <property type="entry name" value="ERF_plant"/>
</dbReference>
<dbReference type="PANTHER" id="PTHR31190:SF110">
    <property type="entry name" value="OS07G0227600 PROTEIN"/>
    <property type="match status" value="1"/>
</dbReference>
<keyword evidence="8" id="KW-0539">Nucleus</keyword>
<evidence type="ECO:0000256" key="7">
    <source>
        <dbReference type="ARBA" id="ARBA00023163"/>
    </source>
</evidence>
<evidence type="ECO:0000256" key="1">
    <source>
        <dbReference type="ARBA" id="ARBA00004123"/>
    </source>
</evidence>
<evidence type="ECO:0000256" key="11">
    <source>
        <dbReference type="ARBA" id="ARBA00030350"/>
    </source>
</evidence>
<keyword evidence="13" id="KW-1133">Transmembrane helix</keyword>
<dbReference type="GO" id="GO:0003700">
    <property type="term" value="F:DNA-binding transcription factor activity"/>
    <property type="evidence" value="ECO:0007669"/>
    <property type="project" value="InterPro"/>
</dbReference>
<evidence type="ECO:0000256" key="4">
    <source>
        <dbReference type="ARBA" id="ARBA00022679"/>
    </source>
</evidence>
<dbReference type="GO" id="GO:0016757">
    <property type="term" value="F:glycosyltransferase activity"/>
    <property type="evidence" value="ECO:0007669"/>
    <property type="project" value="UniProtKB-KW"/>
</dbReference>